<gene>
    <name evidence="1" type="ORF">MMEN_LOCUS17878</name>
</gene>
<dbReference type="OrthoDB" id="2015333at2759"/>
<dbReference type="AlphaFoldDB" id="A0A8S4BJX4"/>
<accession>A0A8S4BJX4</accession>
<name>A0A8S4BJX4_9TELE</name>
<dbReference type="EMBL" id="CAJRST010036690">
    <property type="protein sequence ID" value="CAG5994400.1"/>
    <property type="molecule type" value="Genomic_DNA"/>
</dbReference>
<protein>
    <submittedName>
        <fullName evidence="1">(Atlantic silverside) hypothetical protein</fullName>
    </submittedName>
</protein>
<evidence type="ECO:0000313" key="1">
    <source>
        <dbReference type="EMBL" id="CAG5994400.1"/>
    </source>
</evidence>
<evidence type="ECO:0000313" key="2">
    <source>
        <dbReference type="Proteomes" id="UP000677803"/>
    </source>
</evidence>
<organism evidence="1 2">
    <name type="scientific">Menidia menidia</name>
    <name type="common">Atlantic silverside</name>
    <dbReference type="NCBI Taxonomy" id="238744"/>
    <lineage>
        <taxon>Eukaryota</taxon>
        <taxon>Metazoa</taxon>
        <taxon>Chordata</taxon>
        <taxon>Craniata</taxon>
        <taxon>Vertebrata</taxon>
        <taxon>Euteleostomi</taxon>
        <taxon>Actinopterygii</taxon>
        <taxon>Neopterygii</taxon>
        <taxon>Teleostei</taxon>
        <taxon>Neoteleostei</taxon>
        <taxon>Acanthomorphata</taxon>
        <taxon>Ovalentaria</taxon>
        <taxon>Atherinomorphae</taxon>
        <taxon>Atheriniformes</taxon>
        <taxon>Atherinopsidae</taxon>
        <taxon>Menidiinae</taxon>
        <taxon>Menidia</taxon>
    </lineage>
</organism>
<sequence length="108" mass="11930">MVSAGYGPGCKQTVRPNSFQIHFLLQPLTIDWPFGGTLTSEKKHSGTLSHTSVFPPPSFFFRTPAHVSSIRHCPDVFLISVDERAKHDQQFLSLSPTAGGYITGLWLT</sequence>
<keyword evidence="2" id="KW-1185">Reference proteome</keyword>
<dbReference type="Proteomes" id="UP000677803">
    <property type="component" value="Unassembled WGS sequence"/>
</dbReference>
<proteinExistence type="predicted"/>
<reference evidence="1" key="1">
    <citation type="submission" date="2021-05" db="EMBL/GenBank/DDBJ databases">
        <authorList>
            <person name="Tigano A."/>
        </authorList>
    </citation>
    <scope>NUCLEOTIDE SEQUENCE</scope>
</reference>
<comment type="caution">
    <text evidence="1">The sequence shown here is derived from an EMBL/GenBank/DDBJ whole genome shotgun (WGS) entry which is preliminary data.</text>
</comment>